<organism evidence="1 2">
    <name type="scientific">Pigmentiphaga litoralis</name>
    <dbReference type="NCBI Taxonomy" id="516702"/>
    <lineage>
        <taxon>Bacteria</taxon>
        <taxon>Pseudomonadati</taxon>
        <taxon>Pseudomonadota</taxon>
        <taxon>Betaproteobacteria</taxon>
        <taxon>Burkholderiales</taxon>
        <taxon>Alcaligenaceae</taxon>
        <taxon>Pigmentiphaga</taxon>
    </lineage>
</organism>
<gene>
    <name evidence="1" type="ORF">FHW18_002620</name>
</gene>
<evidence type="ECO:0000313" key="2">
    <source>
        <dbReference type="Proteomes" id="UP000542125"/>
    </source>
</evidence>
<dbReference type="Proteomes" id="UP000542125">
    <property type="component" value="Unassembled WGS sequence"/>
</dbReference>
<comment type="caution">
    <text evidence="1">The sequence shown here is derived from an EMBL/GenBank/DDBJ whole genome shotgun (WGS) entry which is preliminary data.</text>
</comment>
<name>A0A7Y9IUU2_9BURK</name>
<sequence>MAELHPYIQFLGGLPQFEIDHRAGTAVEMRTGAVVSKYNGSAPHHAHCLAIVWPGQSSDQPVLVSATKYVPLQVSLAIQLGAPRADLLAASRHIFTEAGEAH</sequence>
<dbReference type="AlphaFoldDB" id="A0A7Y9IUU2"/>
<accession>A0A7Y9IUU2</accession>
<reference evidence="1 2" key="1">
    <citation type="submission" date="2020-07" db="EMBL/GenBank/DDBJ databases">
        <title>Genomic Encyclopedia of Type Strains, Phase IV (KMG-V): Genome sequencing to study the core and pangenomes of soil and plant-associated prokaryotes.</title>
        <authorList>
            <person name="Whitman W."/>
        </authorList>
    </citation>
    <scope>NUCLEOTIDE SEQUENCE [LARGE SCALE GENOMIC DNA]</scope>
    <source>
        <strain evidence="1 2">SAS40</strain>
    </source>
</reference>
<keyword evidence="2" id="KW-1185">Reference proteome</keyword>
<dbReference type="RefSeq" id="WP_179586924.1">
    <property type="nucleotide sequence ID" value="NZ_JACBYR010000001.1"/>
</dbReference>
<dbReference type="EMBL" id="JACBYR010000001">
    <property type="protein sequence ID" value="NYE83349.1"/>
    <property type="molecule type" value="Genomic_DNA"/>
</dbReference>
<proteinExistence type="predicted"/>
<protein>
    <submittedName>
        <fullName evidence="1">Uncharacterized protein</fullName>
    </submittedName>
</protein>
<evidence type="ECO:0000313" key="1">
    <source>
        <dbReference type="EMBL" id="NYE83349.1"/>
    </source>
</evidence>